<proteinExistence type="predicted"/>
<sequence>MVLVRRDRDLKEGGGVAIYVDKQLRCVHATDPPLTELPDSIWCHFTVGYCKYLVGSIYRSPSCGADHNQV</sequence>
<accession>A0AA85ISK7</accession>
<name>A0AA85ISK7_TRIRE</name>
<reference evidence="1" key="1">
    <citation type="submission" date="2022-06" db="EMBL/GenBank/DDBJ databases">
        <authorList>
            <person name="Berger JAMES D."/>
            <person name="Berger JAMES D."/>
        </authorList>
    </citation>
    <scope>NUCLEOTIDE SEQUENCE [LARGE SCALE GENOMIC DNA]</scope>
</reference>
<evidence type="ECO:0000313" key="2">
    <source>
        <dbReference type="WBParaSite" id="TREG1_117150.1"/>
    </source>
</evidence>
<reference evidence="2" key="2">
    <citation type="submission" date="2023-11" db="UniProtKB">
        <authorList>
            <consortium name="WormBaseParasite"/>
        </authorList>
    </citation>
    <scope>IDENTIFICATION</scope>
</reference>
<organism evidence="1 2">
    <name type="scientific">Trichobilharzia regenti</name>
    <name type="common">Nasal bird schistosome</name>
    <dbReference type="NCBI Taxonomy" id="157069"/>
    <lineage>
        <taxon>Eukaryota</taxon>
        <taxon>Metazoa</taxon>
        <taxon>Spiralia</taxon>
        <taxon>Lophotrochozoa</taxon>
        <taxon>Platyhelminthes</taxon>
        <taxon>Trematoda</taxon>
        <taxon>Digenea</taxon>
        <taxon>Strigeidida</taxon>
        <taxon>Schistosomatoidea</taxon>
        <taxon>Schistosomatidae</taxon>
        <taxon>Trichobilharzia</taxon>
    </lineage>
</organism>
<protein>
    <submittedName>
        <fullName evidence="2">Uncharacterized protein</fullName>
    </submittedName>
</protein>
<dbReference type="AlphaFoldDB" id="A0AA85ISK7"/>
<dbReference type="Proteomes" id="UP000050795">
    <property type="component" value="Unassembled WGS sequence"/>
</dbReference>
<evidence type="ECO:0000313" key="1">
    <source>
        <dbReference type="Proteomes" id="UP000050795"/>
    </source>
</evidence>
<keyword evidence="1" id="KW-1185">Reference proteome</keyword>
<dbReference type="WBParaSite" id="TREG1_117150.1">
    <property type="protein sequence ID" value="TREG1_117150.1"/>
    <property type="gene ID" value="TREG1_117150"/>
</dbReference>